<evidence type="ECO:0000313" key="4">
    <source>
        <dbReference type="Proteomes" id="UP000474175"/>
    </source>
</evidence>
<keyword evidence="4" id="KW-1185">Reference proteome</keyword>
<dbReference type="Proteomes" id="UP000474175">
    <property type="component" value="Unassembled WGS sequence"/>
</dbReference>
<dbReference type="RefSeq" id="WP_163954570.1">
    <property type="nucleotide sequence ID" value="NZ_JAAFZH010000017.1"/>
</dbReference>
<comment type="caution">
    <text evidence="3">The sequence shown here is derived from an EMBL/GenBank/DDBJ whole genome shotgun (WGS) entry which is preliminary data.</text>
</comment>
<dbReference type="EMBL" id="JAAFZH010000017">
    <property type="protein sequence ID" value="NDU98436.1"/>
    <property type="molecule type" value="Genomic_DNA"/>
</dbReference>
<dbReference type="CDD" id="cd11669">
    <property type="entry name" value="TTHB210-like"/>
    <property type="match status" value="1"/>
</dbReference>
<name>A0A6L9LD33_9BACT</name>
<accession>A0A6L9LD33</accession>
<gene>
    <name evidence="3" type="ORF">GK108_26355</name>
</gene>
<evidence type="ECO:0000259" key="2">
    <source>
        <dbReference type="Pfam" id="PF18197"/>
    </source>
</evidence>
<dbReference type="PROSITE" id="PS51257">
    <property type="entry name" value="PROKAR_LIPOPROTEIN"/>
    <property type="match status" value="1"/>
</dbReference>
<dbReference type="Pfam" id="PF18197">
    <property type="entry name" value="TTHB210-like"/>
    <property type="match status" value="1"/>
</dbReference>
<dbReference type="InterPro" id="IPR040832">
    <property type="entry name" value="TTHB210-like_dom"/>
</dbReference>
<dbReference type="AlphaFoldDB" id="A0A6L9LD33"/>
<keyword evidence="1" id="KW-0732">Signal</keyword>
<feature type="chain" id="PRO_5026944448" description="TTHB210-like domain-containing protein" evidence="1">
    <location>
        <begin position="24"/>
        <end position="251"/>
    </location>
</feature>
<protein>
    <recommendedName>
        <fullName evidence="2">TTHB210-like domain-containing protein</fullName>
    </recommendedName>
</protein>
<evidence type="ECO:0000313" key="3">
    <source>
        <dbReference type="EMBL" id="NDU98436.1"/>
    </source>
</evidence>
<dbReference type="InterPro" id="IPR033786">
    <property type="entry name" value="TTHB210-like"/>
</dbReference>
<organism evidence="3 4">
    <name type="scientific">Spirosoma terrae</name>
    <dbReference type="NCBI Taxonomy" id="1968276"/>
    <lineage>
        <taxon>Bacteria</taxon>
        <taxon>Pseudomonadati</taxon>
        <taxon>Bacteroidota</taxon>
        <taxon>Cytophagia</taxon>
        <taxon>Cytophagales</taxon>
        <taxon>Cytophagaceae</taxon>
        <taxon>Spirosoma</taxon>
    </lineage>
</organism>
<sequence length="251" mass="27989">MKNYLYLLILSIFLYSCSTPDTANQPQRLYGPTVTMGNGTAKTWFMPDAQGNPTSIGFTLSKGAYDNLPATLPETSYMLALPDEATSKTPYKHVMINWNPQGHEPAGIYTVPHFDFHFYMQPMNEVMAIPVYTAATAARFDKVPASVYLPTDFAKGPGGVPMMGAHWSDMTSPEFKGSPFTETFVYGSYDGRVTFWEQMVAMSYLKTNPSFDKAIKLPAQYETPGYYPTRYSIRTNADGSQDVALDGFTKR</sequence>
<feature type="domain" description="TTHB210-like" evidence="2">
    <location>
        <begin position="48"/>
        <end position="98"/>
    </location>
</feature>
<evidence type="ECO:0000256" key="1">
    <source>
        <dbReference type="SAM" id="SignalP"/>
    </source>
</evidence>
<reference evidence="3 4" key="1">
    <citation type="submission" date="2020-02" db="EMBL/GenBank/DDBJ databases">
        <title>Draft genome sequence of two Spirosoma agri KCTC 52727 and Spirosoma terrae KCTC 52035.</title>
        <authorList>
            <person name="Rojas J."/>
            <person name="Ambika Manirajan B."/>
            <person name="Suarez C."/>
            <person name="Ratering S."/>
            <person name="Schnell S."/>
        </authorList>
    </citation>
    <scope>NUCLEOTIDE SEQUENCE [LARGE SCALE GENOMIC DNA]</scope>
    <source>
        <strain evidence="3 4">KCTC 52035</strain>
    </source>
</reference>
<proteinExistence type="predicted"/>
<feature type="signal peptide" evidence="1">
    <location>
        <begin position="1"/>
        <end position="23"/>
    </location>
</feature>